<accession>A0ABP7JX32</accession>
<evidence type="ECO:0000313" key="2">
    <source>
        <dbReference type="EMBL" id="GAA3857629.1"/>
    </source>
</evidence>
<dbReference type="Proteomes" id="UP001501624">
    <property type="component" value="Unassembled WGS sequence"/>
</dbReference>
<evidence type="ECO:0000313" key="3">
    <source>
        <dbReference type="Proteomes" id="UP001501624"/>
    </source>
</evidence>
<feature type="compositionally biased region" description="Low complexity" evidence="1">
    <location>
        <begin position="92"/>
        <end position="118"/>
    </location>
</feature>
<gene>
    <name evidence="2" type="ORF">GCM10022380_88640</name>
</gene>
<proteinExistence type="predicted"/>
<organism evidence="2 3">
    <name type="scientific">Amycolatopsis tucumanensis</name>
    <dbReference type="NCBI Taxonomy" id="401106"/>
    <lineage>
        <taxon>Bacteria</taxon>
        <taxon>Bacillati</taxon>
        <taxon>Actinomycetota</taxon>
        <taxon>Actinomycetes</taxon>
        <taxon>Pseudonocardiales</taxon>
        <taxon>Pseudonocardiaceae</taxon>
        <taxon>Amycolatopsis</taxon>
    </lineage>
</organism>
<sequence length="118" mass="11892">MTEAASGFGRVVGALPVRRALLSGGVDLPGDLPVMGRILVRPLPMVPSGGGPPRTPPDWGGAAAQPSRTPTHPLGTDAQRRRGAVRPARSHPASTPLAPAAGGGTAARPPHAPTRVAR</sequence>
<evidence type="ECO:0000256" key="1">
    <source>
        <dbReference type="SAM" id="MobiDB-lite"/>
    </source>
</evidence>
<name>A0ABP7JX32_9PSEU</name>
<reference evidence="3" key="1">
    <citation type="journal article" date="2019" name="Int. J. Syst. Evol. Microbiol.">
        <title>The Global Catalogue of Microorganisms (GCM) 10K type strain sequencing project: providing services to taxonomists for standard genome sequencing and annotation.</title>
        <authorList>
            <consortium name="The Broad Institute Genomics Platform"/>
            <consortium name="The Broad Institute Genome Sequencing Center for Infectious Disease"/>
            <person name="Wu L."/>
            <person name="Ma J."/>
        </authorList>
    </citation>
    <scope>NUCLEOTIDE SEQUENCE [LARGE SCALE GENOMIC DNA]</scope>
    <source>
        <strain evidence="3">JCM 17017</strain>
    </source>
</reference>
<dbReference type="EMBL" id="BAABCM010000028">
    <property type="protein sequence ID" value="GAA3857629.1"/>
    <property type="molecule type" value="Genomic_DNA"/>
</dbReference>
<comment type="caution">
    <text evidence="2">The sequence shown here is derived from an EMBL/GenBank/DDBJ whole genome shotgun (WGS) entry which is preliminary data.</text>
</comment>
<protein>
    <submittedName>
        <fullName evidence="2">Uncharacterized protein</fullName>
    </submittedName>
</protein>
<keyword evidence="3" id="KW-1185">Reference proteome</keyword>
<feature type="region of interest" description="Disordered" evidence="1">
    <location>
        <begin position="45"/>
        <end position="118"/>
    </location>
</feature>